<evidence type="ECO:0000313" key="6">
    <source>
        <dbReference type="Proteomes" id="UP000245956"/>
    </source>
</evidence>
<proteinExistence type="predicted"/>
<evidence type="ECO:0000256" key="1">
    <source>
        <dbReference type="SAM" id="MobiDB-lite"/>
    </source>
</evidence>
<accession>A0A2U3DS61</accession>
<feature type="region of interest" description="Disordered" evidence="1">
    <location>
        <begin position="1"/>
        <end position="52"/>
    </location>
</feature>
<feature type="compositionally biased region" description="Low complexity" evidence="1">
    <location>
        <begin position="28"/>
        <end position="40"/>
    </location>
</feature>
<evidence type="ECO:0000259" key="2">
    <source>
        <dbReference type="Pfam" id="PF18276"/>
    </source>
</evidence>
<dbReference type="EMBL" id="LCWV01000038">
    <property type="protein sequence ID" value="PWI65075.1"/>
    <property type="molecule type" value="Genomic_DNA"/>
</dbReference>
<name>A0A2U3DS61_PURLI</name>
<evidence type="ECO:0000259" key="3">
    <source>
        <dbReference type="Pfam" id="PF18413"/>
    </source>
</evidence>
<dbReference type="InterPro" id="IPR046839">
    <property type="entry name" value="ABC_toxin_N"/>
</dbReference>
<dbReference type="InterPro" id="IPR041079">
    <property type="entry name" value="Neuraminidase-like"/>
</dbReference>
<dbReference type="Pfam" id="PF18276">
    <property type="entry name" value="TcA_TcB_BD"/>
    <property type="match status" value="1"/>
</dbReference>
<dbReference type="Pfam" id="PF20220">
    <property type="entry name" value="ABC_toxin_N"/>
    <property type="match status" value="1"/>
</dbReference>
<organism evidence="5 6">
    <name type="scientific">Purpureocillium lilacinum</name>
    <name type="common">Paecilomyces lilacinus</name>
    <dbReference type="NCBI Taxonomy" id="33203"/>
    <lineage>
        <taxon>Eukaryota</taxon>
        <taxon>Fungi</taxon>
        <taxon>Dikarya</taxon>
        <taxon>Ascomycota</taxon>
        <taxon>Pezizomycotina</taxon>
        <taxon>Sordariomycetes</taxon>
        <taxon>Hypocreomycetidae</taxon>
        <taxon>Hypocreales</taxon>
        <taxon>Ophiocordycipitaceae</taxon>
        <taxon>Purpureocillium</taxon>
    </lineage>
</organism>
<dbReference type="Pfam" id="PF18413">
    <property type="entry name" value="Neuraminidase"/>
    <property type="match status" value="1"/>
</dbReference>
<gene>
    <name evidence="5" type="ORF">PCL_07374</name>
</gene>
<evidence type="ECO:0000313" key="5">
    <source>
        <dbReference type="EMBL" id="PWI65075.1"/>
    </source>
</evidence>
<dbReference type="InterPro" id="IPR040840">
    <property type="entry name" value="TcA_TcB_BD"/>
</dbReference>
<sequence length="3388" mass="372521">MDRQQLREMRHGPRPTRGGYCPRPPYGSGPSHPSHPSQPGNEPAYSVSGHVSDQYGRPLVGLTVEVDDVDLRHEQLLGRTKTTAPAGAYRVEYTSESFQRAEKGTADLRLSVFDPSKHQAGGAKTPLVKTQIYFNAPVQAAVDIVVGPTDASTPSEYDLTLAAVQPLLDGAQLQDLVQDDTHQDISFLAGETGLDPTNIQFLVTVWKVNAATSNVISQDTFYGLFREGLPTDIKALTALNIDVIMSALNKAIVNNIIATKSQTDLDAIKAAFLKLGSQSALQQPTDPSKPSPLADVLSSSGMRNPADFVQAFADHNGTIDDFWKTLDASAAFKGQAAKIQQSIQFGMVTLNHGPLISELQKRQQNKEFSTVQDLATFSESKWLGIIQQPNVGAPTAIPDSATLPRANAMAKAMTNIFEDTFPTQFVTARLSDTDDDTNHGVLSGKADTQTFLAANPTFNIKTTRLVQYLTTPSAKLDGVKNVDDLKTNVAAMQRIYSVAPQYTQMRTLVASGVTSSMQIARMGRTSFLSRFGNALGGEAQALPIYERASQTNAFASSLLTNFGFASSRVFPPIFGPIFIGNLELGAEIPDLSTLFGSMVMCQCEGCRAVDGPAAYLVDILHFLRDRLLIDTITRNPDGGIKSVTYKTRLMGEIPVTLTAKDILFDRRGDIGGIELTCENTNTPVPYIDLCIEILEEAVAPSTDFTSFSLPAQAVTDMDAGQIGTWKSQFSPPLTDNAILTILNSGQIWSIDEQDFTYAIAMDDTNQPVVSTRSRQTKGTAAERAANPQYQNAAAYTSLAAMVYPVTLPFAMWTETIRSYLAHIDVQRYELMEVLSKDTPLQVLSEGTIANELLGLTVENANIIVNGTTGQAGSPTPGPWNFWGFFARSGSGGIPDPATTSPLNSPLAYNITLTNRVDVFLQQSTLTYGELLNLLELMPYLRPIPARKGQVLPSLVAREGAPVDTCQLNLLQIRHLSTEDLRNIHSFIRLYRAMSVLGWGILDVGKAYAYLAARSWVSPDPYPACTEDLLVKIANVQRLMALLNGLDIETVCAFWAPISTTKFVDFEDEASQSTAKSLYDRIFRNQTVNNILDPHFPADATALTGTIAAASNQLLGALNISQADLTAMQLPVILPNGNLTLNNLSSLYRHSVLAHSLGISVSDYTAVLKITNIDPFSTSAVTVDFVQRAQNVIASNFSLQELNYLLRDDFASGSGLDPLDETIAEFFDDFRSEQQKIEADNTRPSDNTLDQDTTLLKTKLPLLNLDQSIITQALSIFNGTVSYTVPLATPPPSGLLSSPLGDRCTYDAANQILAFQGVMMLAEQQTLTGLAGASTDFDNAVGALFALPRTFLALYLRTFTPVEVETPLSAMPAGLEIPVALRKKLYFDSTTSTVHSIGALSPSELQAVTKAVGTVDPTTVPDFQNAIQKLLDLSTTAPTTADNILLDPTSVSALFDADISNGTPVTVSSRIQFILGKLLPKLQSIQTTQALLVRLGQTMALGSQVTAQLVSTWLHSSSKLLLDVFLDKSLLMSSSATAITRTLYPALFDGYTKLYKAAMVVNKFTLTVTQLGWLFNYKLWLDLDNLPLQLVPAGTTTDLFLRWERLSALTKLRDFFSGGENALDGIFSLARQSGVLQQTVFDAIVEWTNWNAADLASITGATGYNFTFPTAYDDEVALSRLVQYFRLLWKVGCSSADLAQLATPDATEPQSRIAVQTVKSKYDQPTWETVSRPLRNILRDKQRQALVAYLLANPPSSGITWRNDNDLFAYYLIDVDMGPCQLTSRIKQAVCSVQLFVQRCLMNLEPDVLADTEVDDEWLEWDSWLKSQVISSANRQIFMYPENFLDPSLRDDKTPFFTDLENDLQQNNITNDLAETAFGNYLEKLHEVSRLKVLSCYHETENTGSGVQGVDNLHVFAVTRGTPRDVYYRVRRNANIWDPWQKVDIDLASDHVVPVMWNRTLHLCWLQFTAKQFQQPITMPSAGSNVPAGGTYWEIKLAWTEMKDGKWLAKKISDDILAVIKTGLAIDESDPPPLLNVAGTGRNGLSCKSEITTDNKLRIHVLSNVSKPGLLGYFEFDGIKGAPTVVDKQFHFTQNPDWRTSIKETVKFISMPWIAYLAPAAGTALNAMSFTEDTLVQLLLSIIGLDEQLTLPVDITGQHNPPPGWLTQAQLQMVQVTALQKTPGTPFSLVWAPQDQQFITQRPFFFQHDQRAFFVEPIDTYINFPFPFPLFGLATASQANPAWLDGRLVAGYVNRLSPVTPIVQGPVLPPAAQGGTFRTLRTFPLNGGFKAVPDVGNGLAAVKSSVPAATLTSLAARSIASTDFPASIFPTPVNLTGHQVPASWLKIELPSFRRFKFDLFYHPYVVQFMQDFNRDGIPGVLQRPEQQLAPPASGIFSAQYSPVAAHFDPDSNCDETVDFSLGGSYSQYNWELFYHIPMLIADSLSSNQQFSDAQAWLRYIFDPTDTSSLPSPSKYWKTKPFVQMQNNQDETILNIFRILAARGDPAAYAQLTAAQKQFLYDMELSVQEWRQNPFSPFLVARMRIMAFQMATVMKYLDNLIAWGDQLFGQDTIEAINEATQLYISAANILGPRPADIPARATPVVQTYNSLDSKLDAFSNALVQIEELVPNYSSIASSDIRISPIHILQGATPTMLFFCVPRNQKLMGYWDTVSDRLLKIRNCMNLQGIVRELALWDPPINPLLLIQAKAAGVDISSVLSDVAAVVPLYRYSTLAAKATELVNEVRAFGSALLQALEKQDSEGLALLHSSTEISLLKSVRDVKSMQADEAGKQVDALVAGKAVVNERNQHYTNLSFMNLWEITHMSLEGASLVIQTIEAATQPVSAGLSLIPEFKIGAPTSIGATFGGQNVSEASSKFAQFLFKSAGLLSKTAAMSQTLAGYYRRSEDWDLQIATSAKELSQFDIQIAAANIRRAVADKELDNHDLQISNAQEIDTYMRAKFSNQQLYSWMSKQVSALYFTAYSLAYKTAKEAEQAYRHELGIQTSDFIQFGYWDSTQKGLLAGERLMVDLKRLDAAYLEGDEREYEMTKNISLAQLNPVALLQFKQGGNCFFDIPEAIFDLDCPGHYMRRLKSVSITIPCITGPYACVVVKLSLIKSTIRISSVLSTGKKQYARTDNDIRFQDLYGHLQAIVTSSAVNDSGTFEPSARDDRYMPFERYGAISSWQLQIPTDFRQFDYGTITDAVITLRYTAREGGDALQAQVITELKQKAIAAIALAESQNGLARLVDLRHELPDAWNRFVQPSTATPPAPQQLSVNITRDRLPYLLAAATAITITSIDLFVQIDPAFKSTYRPDALKFYVFADGTTAGAGDMLTMSQWTPNTIKGASKAIGKPLGKWNIEGGLGDLTTKLEPAAIVQAFLVVHYKASW</sequence>
<protein>
    <recommendedName>
        <fullName evidence="7">Virulence plasmid A protein</fullName>
    </recommendedName>
</protein>
<reference evidence="5 6" key="1">
    <citation type="journal article" date="2016" name="Front. Microbiol.">
        <title>Genome and transcriptome sequences reveal the specific parasitism of the nematophagous Purpureocillium lilacinum 36-1.</title>
        <authorList>
            <person name="Xie J."/>
            <person name="Li S."/>
            <person name="Mo C."/>
            <person name="Xiao X."/>
            <person name="Peng D."/>
            <person name="Wang G."/>
            <person name="Xiao Y."/>
        </authorList>
    </citation>
    <scope>NUCLEOTIDE SEQUENCE [LARGE SCALE GENOMIC DNA]</scope>
    <source>
        <strain evidence="5 6">36-1</strain>
    </source>
</reference>
<feature type="domain" description="Tc toxin complex TcA C-terminal TcB-binding" evidence="2">
    <location>
        <begin position="2924"/>
        <end position="3210"/>
    </location>
</feature>
<comment type="caution">
    <text evidence="5">The sequence shown here is derived from an EMBL/GenBank/DDBJ whole genome shotgun (WGS) entry which is preliminary data.</text>
</comment>
<dbReference type="Proteomes" id="UP000245956">
    <property type="component" value="Unassembled WGS sequence"/>
</dbReference>
<evidence type="ECO:0000259" key="4">
    <source>
        <dbReference type="Pfam" id="PF20220"/>
    </source>
</evidence>
<feature type="compositionally biased region" description="Basic and acidic residues" evidence="1">
    <location>
        <begin position="1"/>
        <end position="11"/>
    </location>
</feature>
<feature type="domain" description="ABC toxin N-terminal" evidence="4">
    <location>
        <begin position="1737"/>
        <end position="1860"/>
    </location>
</feature>
<evidence type="ECO:0008006" key="7">
    <source>
        <dbReference type="Google" id="ProtNLM"/>
    </source>
</evidence>
<feature type="domain" description="Neuraminidase-like" evidence="3">
    <location>
        <begin position="1890"/>
        <end position="2017"/>
    </location>
</feature>